<gene>
    <name evidence="2" type="ORF">NCTC10699_01169</name>
</gene>
<keyword evidence="1" id="KW-0175">Coiled coil</keyword>
<name>A0A379B4L6_9PAST</name>
<dbReference type="AlphaFoldDB" id="A0A379B4L6"/>
<dbReference type="Proteomes" id="UP000254280">
    <property type="component" value="Unassembled WGS sequence"/>
</dbReference>
<keyword evidence="3" id="KW-1185">Reference proteome</keyword>
<organism evidence="2 3">
    <name type="scientific">[Pasteurella] mairii</name>
    <dbReference type="NCBI Taxonomy" id="757"/>
    <lineage>
        <taxon>Bacteria</taxon>
        <taxon>Pseudomonadati</taxon>
        <taxon>Pseudomonadota</taxon>
        <taxon>Gammaproteobacteria</taxon>
        <taxon>Pasteurellales</taxon>
        <taxon>Pasteurellaceae</taxon>
    </lineage>
</organism>
<evidence type="ECO:0000256" key="1">
    <source>
        <dbReference type="SAM" id="Coils"/>
    </source>
</evidence>
<feature type="coiled-coil region" evidence="1">
    <location>
        <begin position="5"/>
        <end position="54"/>
    </location>
</feature>
<dbReference type="EMBL" id="UGSS01000002">
    <property type="protein sequence ID" value="SUB33544.1"/>
    <property type="molecule type" value="Genomic_DNA"/>
</dbReference>
<evidence type="ECO:0000313" key="2">
    <source>
        <dbReference type="EMBL" id="SUB33544.1"/>
    </source>
</evidence>
<reference evidence="2 3" key="1">
    <citation type="submission" date="2018-06" db="EMBL/GenBank/DDBJ databases">
        <authorList>
            <consortium name="Pathogen Informatics"/>
            <person name="Doyle S."/>
        </authorList>
    </citation>
    <scope>NUCLEOTIDE SEQUENCE [LARGE SCALE GENOMIC DNA]</scope>
    <source>
        <strain evidence="2 3">NCTC10699</strain>
    </source>
</reference>
<accession>A0A379B4L6</accession>
<proteinExistence type="predicted"/>
<sequence>MDCALIFAKQSKAEAEQKANNKRKKAFREENKTLNALTQEAQAAVNKYIRLRDEGMRHL</sequence>
<evidence type="ECO:0000313" key="3">
    <source>
        <dbReference type="Proteomes" id="UP000254280"/>
    </source>
</evidence>
<protein>
    <submittedName>
        <fullName evidence="2">Bacteriophage Lambda NinG protein</fullName>
    </submittedName>
</protein>